<proteinExistence type="predicted"/>
<evidence type="ECO:0000313" key="8">
    <source>
        <dbReference type="EMBL" id="GGL15253.1"/>
    </source>
</evidence>
<dbReference type="InterPro" id="IPR018391">
    <property type="entry name" value="PQQ_b-propeller_rpt"/>
</dbReference>
<dbReference type="SMART" id="SM00564">
    <property type="entry name" value="PQQ"/>
    <property type="match status" value="5"/>
</dbReference>
<evidence type="ECO:0000256" key="3">
    <source>
        <dbReference type="ARBA" id="ARBA00022777"/>
    </source>
</evidence>
<dbReference type="PANTHER" id="PTHR43289:SF34">
    <property type="entry name" value="SERINE_THREONINE-PROTEIN KINASE YBDM-RELATED"/>
    <property type="match status" value="1"/>
</dbReference>
<reference evidence="8" key="2">
    <citation type="submission" date="2020-09" db="EMBL/GenBank/DDBJ databases">
        <authorList>
            <person name="Sun Q."/>
            <person name="Ohkuma M."/>
        </authorList>
    </citation>
    <scope>NUCLEOTIDE SEQUENCE</scope>
    <source>
        <strain evidence="8">JCM 3035</strain>
    </source>
</reference>
<dbReference type="SUPFAM" id="SSF56112">
    <property type="entry name" value="Protein kinase-like (PK-like)"/>
    <property type="match status" value="1"/>
</dbReference>
<evidence type="ECO:0000256" key="4">
    <source>
        <dbReference type="ARBA" id="ARBA00022840"/>
    </source>
</evidence>
<keyword evidence="2 5" id="KW-0547">Nucleotide-binding</keyword>
<dbReference type="EMBL" id="BMPQ01000052">
    <property type="protein sequence ID" value="GGL15253.1"/>
    <property type="molecule type" value="Genomic_DNA"/>
</dbReference>
<dbReference type="GO" id="GO:0005524">
    <property type="term" value="F:ATP binding"/>
    <property type="evidence" value="ECO:0007669"/>
    <property type="project" value="UniProtKB-UniRule"/>
</dbReference>
<evidence type="ECO:0000259" key="7">
    <source>
        <dbReference type="PROSITE" id="PS50011"/>
    </source>
</evidence>
<gene>
    <name evidence="8" type="ORF">GCM10010094_90190</name>
</gene>
<evidence type="ECO:0000256" key="2">
    <source>
        <dbReference type="ARBA" id="ARBA00022741"/>
    </source>
</evidence>
<keyword evidence="3 8" id="KW-0418">Kinase</keyword>
<protein>
    <submittedName>
        <fullName evidence="8">Serine/threonine protein kinase</fullName>
    </submittedName>
</protein>
<dbReference type="Gene3D" id="1.10.510.10">
    <property type="entry name" value="Transferase(Phosphotransferase) domain 1"/>
    <property type="match status" value="1"/>
</dbReference>
<dbReference type="PROSITE" id="PS00107">
    <property type="entry name" value="PROTEIN_KINASE_ATP"/>
    <property type="match status" value="1"/>
</dbReference>
<dbReference type="PANTHER" id="PTHR43289">
    <property type="entry name" value="MITOGEN-ACTIVATED PROTEIN KINASE KINASE KINASE 20-RELATED"/>
    <property type="match status" value="1"/>
</dbReference>
<dbReference type="AlphaFoldDB" id="A0A917RMN8"/>
<dbReference type="Proteomes" id="UP000637788">
    <property type="component" value="Unassembled WGS sequence"/>
</dbReference>
<dbReference type="PROSITE" id="PS00108">
    <property type="entry name" value="PROTEIN_KINASE_ST"/>
    <property type="match status" value="1"/>
</dbReference>
<feature type="domain" description="Protein kinase" evidence="7">
    <location>
        <begin position="4"/>
        <end position="253"/>
    </location>
</feature>
<dbReference type="Gene3D" id="2.130.10.10">
    <property type="entry name" value="YVTN repeat-like/Quinoprotein amine dehydrogenase"/>
    <property type="match status" value="1"/>
</dbReference>
<dbReference type="CDD" id="cd14014">
    <property type="entry name" value="STKc_PknB_like"/>
    <property type="match status" value="1"/>
</dbReference>
<dbReference type="PROSITE" id="PS50011">
    <property type="entry name" value="PROTEIN_KINASE_DOM"/>
    <property type="match status" value="1"/>
</dbReference>
<keyword evidence="9" id="KW-1185">Reference proteome</keyword>
<keyword evidence="1" id="KW-0808">Transferase</keyword>
<feature type="region of interest" description="Disordered" evidence="6">
    <location>
        <begin position="260"/>
        <end position="310"/>
    </location>
</feature>
<evidence type="ECO:0000256" key="5">
    <source>
        <dbReference type="PROSITE-ProRule" id="PRU10141"/>
    </source>
</evidence>
<feature type="binding site" evidence="5">
    <location>
        <position position="32"/>
    </location>
    <ligand>
        <name>ATP</name>
        <dbReference type="ChEBI" id="CHEBI:30616"/>
    </ligand>
</feature>
<keyword evidence="4 5" id="KW-0067">ATP-binding</keyword>
<sequence length="712" mass="74908">MGGYVLLDRIGAGGMGTVFLGRSAAGRRVAVKLVHPQLCEDEEFRVRFRQEIAAVRRVSGAFTAPVVDADPDAEQPWMATLYVPGPSLAACVDRSGPLTGPELRILALGLTEALREIHRAGVVHRDLKPGNVLMAEDGPRVIDFGISRAADNQQLTVTGNVIGTPPFMSPEQLRSPRDVTPASDVFSLGSLLAYAATGNGPFDADTPYMAGYQVMYEPPTLDEVPQPLRAIAERCLDKDPAARPGLMELHDWFRALPQTAASGNSDHTTGPGEHGHPDDPGNAVGTGKRAIPGASTEPVTGRGLSRERRGRRLTRLLTAVGTAVAVTGLSLAAVNAFGGDERTAARTASLPAGWQPWQTTLRFGSVPDTAMDLGPPGCVPEGTVLYCGGEGFTVAKVDAATGRVIWRSGDSVQNAMPYGVRNGVVYVAEQTQGEFRAAALDTATGKRRWVRDSPNGDSIVFSGGLLISTGDIQGFIAYDTSGKELWQSPKAAFCEPLSLAGVPYAECALAGQPTTLLRLDPANGTARKLAALPIGSKSIGQSGGTPVYAQPAAAANQDGEIESERRYTTLLRVDPRTGAVRPVPLSRTLRGAPTLLGDDVVVFAQTNGSVTAVSADDGKQLWQRSTGMEGLSQPVLSATYGRIYFANRIGRVVALDLSTGKELWRTSAVDILGDASQDWAPSVALVRDEIVAMAGNTLSSVGPDGPTAQATD</sequence>
<dbReference type="SUPFAM" id="SSF50969">
    <property type="entry name" value="YVTN repeat-like/Quinoprotein amine dehydrogenase"/>
    <property type="match status" value="1"/>
</dbReference>
<comment type="caution">
    <text evidence="8">The sequence shown here is derived from an EMBL/GenBank/DDBJ whole genome shotgun (WGS) entry which is preliminary data.</text>
</comment>
<dbReference type="InterPro" id="IPR008271">
    <property type="entry name" value="Ser/Thr_kinase_AS"/>
</dbReference>
<dbReference type="Pfam" id="PF13360">
    <property type="entry name" value="PQQ_2"/>
    <property type="match status" value="2"/>
</dbReference>
<organism evidence="8 9">
    <name type="scientific">Streptomyces flaveus</name>
    <dbReference type="NCBI Taxonomy" id="66370"/>
    <lineage>
        <taxon>Bacteria</taxon>
        <taxon>Bacillati</taxon>
        <taxon>Actinomycetota</taxon>
        <taxon>Actinomycetes</taxon>
        <taxon>Kitasatosporales</taxon>
        <taxon>Streptomycetaceae</taxon>
        <taxon>Streptomyces</taxon>
        <taxon>Streptomyces aurantiacus group</taxon>
    </lineage>
</organism>
<name>A0A917RMN8_9ACTN</name>
<dbReference type="InterPro" id="IPR011044">
    <property type="entry name" value="Quino_amine_DH_bsu"/>
</dbReference>
<evidence type="ECO:0000256" key="6">
    <source>
        <dbReference type="SAM" id="MobiDB-lite"/>
    </source>
</evidence>
<dbReference type="InterPro" id="IPR017441">
    <property type="entry name" value="Protein_kinase_ATP_BS"/>
</dbReference>
<dbReference type="InterPro" id="IPR002372">
    <property type="entry name" value="PQQ_rpt_dom"/>
</dbReference>
<keyword evidence="8" id="KW-0723">Serine/threonine-protein kinase</keyword>
<dbReference type="GO" id="GO:0004674">
    <property type="term" value="F:protein serine/threonine kinase activity"/>
    <property type="evidence" value="ECO:0007669"/>
    <property type="project" value="UniProtKB-KW"/>
</dbReference>
<dbReference type="Gene3D" id="2.40.10.480">
    <property type="match status" value="1"/>
</dbReference>
<accession>A0A917RMN8</accession>
<dbReference type="InterPro" id="IPR011009">
    <property type="entry name" value="Kinase-like_dom_sf"/>
</dbReference>
<dbReference type="InterPro" id="IPR015943">
    <property type="entry name" value="WD40/YVTN_repeat-like_dom_sf"/>
</dbReference>
<evidence type="ECO:0000313" key="9">
    <source>
        <dbReference type="Proteomes" id="UP000637788"/>
    </source>
</evidence>
<dbReference type="SMART" id="SM00220">
    <property type="entry name" value="S_TKc"/>
    <property type="match status" value="1"/>
</dbReference>
<dbReference type="RefSeq" id="WP_308429719.1">
    <property type="nucleotide sequence ID" value="NZ_BMPQ01000052.1"/>
</dbReference>
<dbReference type="Pfam" id="PF00069">
    <property type="entry name" value="Pkinase"/>
    <property type="match status" value="1"/>
</dbReference>
<dbReference type="InterPro" id="IPR000719">
    <property type="entry name" value="Prot_kinase_dom"/>
</dbReference>
<reference evidence="8" key="1">
    <citation type="journal article" date="2014" name="Int. J. Syst. Evol. Microbiol.">
        <title>Complete genome sequence of Corynebacterium casei LMG S-19264T (=DSM 44701T), isolated from a smear-ripened cheese.</title>
        <authorList>
            <consortium name="US DOE Joint Genome Institute (JGI-PGF)"/>
            <person name="Walter F."/>
            <person name="Albersmeier A."/>
            <person name="Kalinowski J."/>
            <person name="Ruckert C."/>
        </authorList>
    </citation>
    <scope>NUCLEOTIDE SEQUENCE</scope>
    <source>
        <strain evidence="8">JCM 3035</strain>
    </source>
</reference>
<dbReference type="Gene3D" id="3.30.200.20">
    <property type="entry name" value="Phosphorylase Kinase, domain 1"/>
    <property type="match status" value="1"/>
</dbReference>
<evidence type="ECO:0000256" key="1">
    <source>
        <dbReference type="ARBA" id="ARBA00022679"/>
    </source>
</evidence>